<dbReference type="InterPro" id="IPR043143">
    <property type="entry name" value="Mal/L-sulf/L-lact_DH-like_NADP"/>
</dbReference>
<keyword evidence="2" id="KW-0560">Oxidoreductase</keyword>
<comment type="similarity">
    <text evidence="1">Belongs to the LDH2/MDH2 oxidoreductase family.</text>
</comment>
<organism evidence="3 4">
    <name type="scientific">Caldovatus aquaticus</name>
    <dbReference type="NCBI Taxonomy" id="2865671"/>
    <lineage>
        <taxon>Bacteria</taxon>
        <taxon>Pseudomonadati</taxon>
        <taxon>Pseudomonadota</taxon>
        <taxon>Alphaproteobacteria</taxon>
        <taxon>Acetobacterales</taxon>
        <taxon>Roseomonadaceae</taxon>
        <taxon>Caldovatus</taxon>
    </lineage>
</organism>
<dbReference type="Pfam" id="PF02615">
    <property type="entry name" value="Ldh_2"/>
    <property type="match status" value="1"/>
</dbReference>
<evidence type="ECO:0000256" key="2">
    <source>
        <dbReference type="ARBA" id="ARBA00023002"/>
    </source>
</evidence>
<proteinExistence type="inferred from homology"/>
<protein>
    <submittedName>
        <fullName evidence="3">Ldh family oxidoreductase</fullName>
    </submittedName>
</protein>
<sequence>MTDPSAPRARYDAAELRRCAAALLGAAGLPPDKAEAVADILVEGDLLGHDTHGLAHLPPYLDALASGDMAREGEPAVLADAPAGQTWDGRKLPGPWLVTRAADLASGRARAAGLYAVAIRRSHHIGCLAAYLPRIVARGQVLILASSDPATASVAPFGGRRRLITPNPIAAGWPLPEGGAALVDVSTAVTTNAMTARRRAEGREFDAPALLDAAGRPSRDPGVFFADPPGSILPLGGVEAGHKGFALGLLVEALTSALAGHGRADAPTGWGASVLVLVLDPARFGGGLAGFTRETGWLAAAVAANPPAAVAASPPRMPGARALALRAEQLARGVALHPSIPPRLEECARRAGIAPPRPIALA</sequence>
<dbReference type="Proteomes" id="UP001519924">
    <property type="component" value="Unassembled WGS sequence"/>
</dbReference>
<accession>A0ABS7F8H2</accession>
<name>A0ABS7F8H2_9PROT</name>
<comment type="caution">
    <text evidence="3">The sequence shown here is derived from an EMBL/GenBank/DDBJ whole genome shotgun (WGS) entry which is preliminary data.</text>
</comment>
<dbReference type="InterPro" id="IPR043144">
    <property type="entry name" value="Mal/L-sulf/L-lact_DH-like_ah"/>
</dbReference>
<evidence type="ECO:0000313" key="3">
    <source>
        <dbReference type="EMBL" id="MBW8271237.1"/>
    </source>
</evidence>
<dbReference type="Gene3D" id="1.10.1530.10">
    <property type="match status" value="1"/>
</dbReference>
<dbReference type="InterPro" id="IPR036111">
    <property type="entry name" value="Mal/L-sulfo/L-lacto_DH-like_sf"/>
</dbReference>
<gene>
    <name evidence="3" type="ORF">K1J50_17310</name>
</gene>
<dbReference type="InterPro" id="IPR003767">
    <property type="entry name" value="Malate/L-lactate_DH-like"/>
</dbReference>
<keyword evidence="4" id="KW-1185">Reference proteome</keyword>
<evidence type="ECO:0000256" key="1">
    <source>
        <dbReference type="ARBA" id="ARBA00006056"/>
    </source>
</evidence>
<dbReference type="Gene3D" id="3.30.1370.60">
    <property type="entry name" value="Hypothetical oxidoreductase yiak, domain 2"/>
    <property type="match status" value="1"/>
</dbReference>
<reference evidence="3 4" key="1">
    <citation type="submission" date="2021-08" db="EMBL/GenBank/DDBJ databases">
        <title>Caldovatus sediminis gen. nov., sp. nov., a moderately thermophilic bacterium isolated from a hot spring.</title>
        <authorList>
            <person name="Hu C.-J."/>
            <person name="Li W.-J."/>
            <person name="Xian W.-D."/>
        </authorList>
    </citation>
    <scope>NUCLEOTIDE SEQUENCE [LARGE SCALE GENOMIC DNA]</scope>
    <source>
        <strain evidence="3 4">SYSU G05006</strain>
    </source>
</reference>
<dbReference type="RefSeq" id="WP_220119012.1">
    <property type="nucleotide sequence ID" value="NZ_JAHZUY010000079.1"/>
</dbReference>
<dbReference type="PANTHER" id="PTHR11091:SF0">
    <property type="entry name" value="MALATE DEHYDROGENASE"/>
    <property type="match status" value="1"/>
</dbReference>
<evidence type="ECO:0000313" key="4">
    <source>
        <dbReference type="Proteomes" id="UP001519924"/>
    </source>
</evidence>
<dbReference type="EMBL" id="JAHZUY010000079">
    <property type="protein sequence ID" value="MBW8271237.1"/>
    <property type="molecule type" value="Genomic_DNA"/>
</dbReference>
<dbReference type="PANTHER" id="PTHR11091">
    <property type="entry name" value="OXIDOREDUCTASE-RELATED"/>
    <property type="match status" value="1"/>
</dbReference>
<dbReference type="SUPFAM" id="SSF89733">
    <property type="entry name" value="L-sulfolactate dehydrogenase-like"/>
    <property type="match status" value="1"/>
</dbReference>